<keyword evidence="1" id="KW-0175">Coiled coil</keyword>
<evidence type="ECO:0000256" key="3">
    <source>
        <dbReference type="SAM" id="SignalP"/>
    </source>
</evidence>
<feature type="coiled-coil region" evidence="1">
    <location>
        <begin position="212"/>
        <end position="239"/>
    </location>
</feature>
<evidence type="ECO:0000256" key="1">
    <source>
        <dbReference type="SAM" id="Coils"/>
    </source>
</evidence>
<dbReference type="AlphaFoldDB" id="A0A6V8H9Q5"/>
<evidence type="ECO:0000256" key="2">
    <source>
        <dbReference type="SAM" id="MobiDB-lite"/>
    </source>
</evidence>
<gene>
    <name evidence="4" type="ORF">TCE0_033r08584</name>
</gene>
<comment type="caution">
    <text evidence="4">The sequence shown here is derived from an EMBL/GenBank/DDBJ whole genome shotgun (WGS) entry which is preliminary data.</text>
</comment>
<proteinExistence type="predicted"/>
<evidence type="ECO:0000313" key="4">
    <source>
        <dbReference type="EMBL" id="GAM38107.1"/>
    </source>
</evidence>
<evidence type="ECO:0000313" key="5">
    <source>
        <dbReference type="Proteomes" id="UP000053095"/>
    </source>
</evidence>
<sequence>MKFNAATLLPMILSVAAQVNAECKPGKTEEVVPGYNVEYGCNTCRTGNLHCSIDTIEHHKQCIGGDESGENKARSGIYNMKKLADDPSPEDDDEPFPADCESNKEACESDKADLDAKLKDCEGKRSASAFSFDSAVCPRDTKNEVNVSRNTYRLFCDRKPIYISSILHYTNKPTDHEAIGQARQKIQNEPLQLSKEPRMIGNKGGFDMFRELRAAIKKLDDLNAKVKSLEDVEELKELNGVNELISRSRFSDLYIDVRKARSEATHSADIKFHRKLLDLPSHDKGKRRACVEGFVSTYDFSPAVFESHFREAPEKIIKVVNQRSDLYHLYAYTRSSHHQNEITEMKAMCNEIISVWISEKATTISAELDGKISAFNHLHKLWEEEEYRRR</sequence>
<feature type="signal peptide" evidence="3">
    <location>
        <begin position="1"/>
        <end position="21"/>
    </location>
</feature>
<keyword evidence="3" id="KW-0732">Signal</keyword>
<name>A0A6V8H9Q5_TALPI</name>
<feature type="region of interest" description="Disordered" evidence="2">
    <location>
        <begin position="81"/>
        <end position="102"/>
    </location>
</feature>
<feature type="chain" id="PRO_5027810105" evidence="3">
    <location>
        <begin position="22"/>
        <end position="390"/>
    </location>
</feature>
<feature type="compositionally biased region" description="Acidic residues" evidence="2">
    <location>
        <begin position="87"/>
        <end position="96"/>
    </location>
</feature>
<dbReference type="Proteomes" id="UP000053095">
    <property type="component" value="Unassembled WGS sequence"/>
</dbReference>
<keyword evidence="5" id="KW-1185">Reference proteome</keyword>
<protein>
    <submittedName>
        <fullName evidence="4">Uncharacterized protein</fullName>
    </submittedName>
</protein>
<accession>A0A6V8H9Q5</accession>
<dbReference type="EMBL" id="DF933829">
    <property type="protein sequence ID" value="GAM38107.1"/>
    <property type="molecule type" value="Genomic_DNA"/>
</dbReference>
<organism evidence="4 5">
    <name type="scientific">Talaromyces pinophilus</name>
    <name type="common">Penicillium pinophilum</name>
    <dbReference type="NCBI Taxonomy" id="128442"/>
    <lineage>
        <taxon>Eukaryota</taxon>
        <taxon>Fungi</taxon>
        <taxon>Dikarya</taxon>
        <taxon>Ascomycota</taxon>
        <taxon>Pezizomycotina</taxon>
        <taxon>Eurotiomycetes</taxon>
        <taxon>Eurotiomycetidae</taxon>
        <taxon>Eurotiales</taxon>
        <taxon>Trichocomaceae</taxon>
        <taxon>Talaromyces</taxon>
        <taxon>Talaromyces sect. Talaromyces</taxon>
    </lineage>
</organism>
<reference evidence="5" key="1">
    <citation type="journal article" date="2015" name="Genome Announc.">
        <title>Draft genome sequence of Talaromyces cellulolyticus strain Y-94, a source of lignocellulosic biomass-degrading enzymes.</title>
        <authorList>
            <person name="Fujii T."/>
            <person name="Koike H."/>
            <person name="Sawayama S."/>
            <person name="Yano S."/>
            <person name="Inoue H."/>
        </authorList>
    </citation>
    <scope>NUCLEOTIDE SEQUENCE [LARGE SCALE GENOMIC DNA]</scope>
    <source>
        <strain evidence="5">Y-94</strain>
    </source>
</reference>